<sequence length="154" mass="15831">MNKWAVLPVAGLLLAGLGIRHAVAVFPHEPVAVGTSATVRVDGAALTLFASRPGIAADACVVSDGDGRPVSLLPRTGERIGSWYVVARPASPAPAGDYTVRCAESPDGTTYAVGRYGSILAFVLALFGVVAVLVVALLLAGRWRRHEGTATITG</sequence>
<reference evidence="2 3" key="1">
    <citation type="submission" date="2024-09" db="EMBL/GenBank/DDBJ databases">
        <authorList>
            <person name="Sun Q."/>
            <person name="Mori K."/>
        </authorList>
    </citation>
    <scope>NUCLEOTIDE SEQUENCE [LARGE SCALE GENOMIC DNA]</scope>
    <source>
        <strain evidence="2 3">CGMCC 1.15906</strain>
    </source>
</reference>
<evidence type="ECO:0008006" key="4">
    <source>
        <dbReference type="Google" id="ProtNLM"/>
    </source>
</evidence>
<protein>
    <recommendedName>
        <fullName evidence="4">CopC domain-containing protein</fullName>
    </recommendedName>
</protein>
<evidence type="ECO:0000313" key="2">
    <source>
        <dbReference type="EMBL" id="MFC0626701.1"/>
    </source>
</evidence>
<gene>
    <name evidence="2" type="ORF">ACFFGN_21655</name>
</gene>
<dbReference type="Proteomes" id="UP001589890">
    <property type="component" value="Unassembled WGS sequence"/>
</dbReference>
<feature type="transmembrane region" description="Helical" evidence="1">
    <location>
        <begin position="119"/>
        <end position="140"/>
    </location>
</feature>
<accession>A0ABV6QPY7</accession>
<proteinExistence type="predicted"/>
<keyword evidence="1" id="KW-0472">Membrane</keyword>
<organism evidence="2 3">
    <name type="scientific">Kribbella deserti</name>
    <dbReference type="NCBI Taxonomy" id="1926257"/>
    <lineage>
        <taxon>Bacteria</taxon>
        <taxon>Bacillati</taxon>
        <taxon>Actinomycetota</taxon>
        <taxon>Actinomycetes</taxon>
        <taxon>Propionibacteriales</taxon>
        <taxon>Kribbellaceae</taxon>
        <taxon>Kribbella</taxon>
    </lineage>
</organism>
<dbReference type="EMBL" id="JBHLTC010000028">
    <property type="protein sequence ID" value="MFC0626701.1"/>
    <property type="molecule type" value="Genomic_DNA"/>
</dbReference>
<evidence type="ECO:0000256" key="1">
    <source>
        <dbReference type="SAM" id="Phobius"/>
    </source>
</evidence>
<dbReference type="RefSeq" id="WP_380050613.1">
    <property type="nucleotide sequence ID" value="NZ_JBHLTC010000028.1"/>
</dbReference>
<keyword evidence="1" id="KW-0812">Transmembrane</keyword>
<keyword evidence="1" id="KW-1133">Transmembrane helix</keyword>
<comment type="caution">
    <text evidence="2">The sequence shown here is derived from an EMBL/GenBank/DDBJ whole genome shotgun (WGS) entry which is preliminary data.</text>
</comment>
<evidence type="ECO:0000313" key="3">
    <source>
        <dbReference type="Proteomes" id="UP001589890"/>
    </source>
</evidence>
<keyword evidence="3" id="KW-1185">Reference proteome</keyword>
<name>A0ABV6QPY7_9ACTN</name>